<evidence type="ECO:0000256" key="1">
    <source>
        <dbReference type="SAM" id="MobiDB-lite"/>
    </source>
</evidence>
<sequence>MGFKKTVPIAPVTLVIPVRNPRRELYELIHAEPSATWCMARDKAQPKERIVAKLVKKLFKPSKSDRSKSPILTNDAKKVTSRLDHSSPLRFVRRLYPEDDEEHGYSGDNEDSEGEEWDDEEDMPMVEESKDLEEIEEVDLKPTPSDFEATSIPGTRACRTNSSRHGWPRPTPRLSPLPLTPAGARQASTPASSRLRPRVGPSFQRFNWVRSHSKTQR</sequence>
<evidence type="ECO:0000313" key="2">
    <source>
        <dbReference type="EMBL" id="KAH7136699.1"/>
    </source>
</evidence>
<feature type="region of interest" description="Disordered" evidence="1">
    <location>
        <begin position="91"/>
        <end position="217"/>
    </location>
</feature>
<keyword evidence="3" id="KW-1185">Reference proteome</keyword>
<proteinExistence type="predicted"/>
<gene>
    <name evidence="2" type="ORF">B0J13DRAFT_559910</name>
</gene>
<feature type="compositionally biased region" description="Pro residues" evidence="1">
    <location>
        <begin position="169"/>
        <end position="179"/>
    </location>
</feature>
<dbReference type="EMBL" id="JAGMUU010000016">
    <property type="protein sequence ID" value="KAH7136699.1"/>
    <property type="molecule type" value="Genomic_DNA"/>
</dbReference>
<organism evidence="2 3">
    <name type="scientific">Dactylonectria estremocensis</name>
    <dbReference type="NCBI Taxonomy" id="1079267"/>
    <lineage>
        <taxon>Eukaryota</taxon>
        <taxon>Fungi</taxon>
        <taxon>Dikarya</taxon>
        <taxon>Ascomycota</taxon>
        <taxon>Pezizomycotina</taxon>
        <taxon>Sordariomycetes</taxon>
        <taxon>Hypocreomycetidae</taxon>
        <taxon>Hypocreales</taxon>
        <taxon>Nectriaceae</taxon>
        <taxon>Dactylonectria</taxon>
    </lineage>
</organism>
<dbReference type="OrthoDB" id="5106632at2759"/>
<feature type="compositionally biased region" description="Acidic residues" evidence="1">
    <location>
        <begin position="98"/>
        <end position="137"/>
    </location>
</feature>
<protein>
    <submittedName>
        <fullName evidence="2">Uncharacterized protein</fullName>
    </submittedName>
</protein>
<accession>A0A9P9J057</accession>
<comment type="caution">
    <text evidence="2">The sequence shown here is derived from an EMBL/GenBank/DDBJ whole genome shotgun (WGS) entry which is preliminary data.</text>
</comment>
<dbReference type="Proteomes" id="UP000717696">
    <property type="component" value="Unassembled WGS sequence"/>
</dbReference>
<dbReference type="AlphaFoldDB" id="A0A9P9J057"/>
<name>A0A9P9J057_9HYPO</name>
<evidence type="ECO:0000313" key="3">
    <source>
        <dbReference type="Proteomes" id="UP000717696"/>
    </source>
</evidence>
<reference evidence="2" key="1">
    <citation type="journal article" date="2021" name="Nat. Commun.">
        <title>Genetic determinants of endophytism in the Arabidopsis root mycobiome.</title>
        <authorList>
            <person name="Mesny F."/>
            <person name="Miyauchi S."/>
            <person name="Thiergart T."/>
            <person name="Pickel B."/>
            <person name="Atanasova L."/>
            <person name="Karlsson M."/>
            <person name="Huettel B."/>
            <person name="Barry K.W."/>
            <person name="Haridas S."/>
            <person name="Chen C."/>
            <person name="Bauer D."/>
            <person name="Andreopoulos W."/>
            <person name="Pangilinan J."/>
            <person name="LaButti K."/>
            <person name="Riley R."/>
            <person name="Lipzen A."/>
            <person name="Clum A."/>
            <person name="Drula E."/>
            <person name="Henrissat B."/>
            <person name="Kohler A."/>
            <person name="Grigoriev I.V."/>
            <person name="Martin F.M."/>
            <person name="Hacquard S."/>
        </authorList>
    </citation>
    <scope>NUCLEOTIDE SEQUENCE</scope>
    <source>
        <strain evidence="2">MPI-CAGE-AT-0021</strain>
    </source>
</reference>